<dbReference type="AlphaFoldDB" id="A0A9X4XKW6"/>
<reference evidence="2 3" key="1">
    <citation type="submission" date="2019-11" db="EMBL/GenBank/DDBJ databases">
        <title>Whole-genome sequence of Rhodoplanes serenus DSM 18633, type strain.</title>
        <authorList>
            <person name="Kyndt J.A."/>
            <person name="Meyer T.E."/>
        </authorList>
    </citation>
    <scope>NUCLEOTIDE SEQUENCE [LARGE SCALE GENOMIC DNA]</scope>
    <source>
        <strain evidence="2 3">DSM 18633</strain>
    </source>
</reference>
<evidence type="ECO:0000313" key="3">
    <source>
        <dbReference type="Proteomes" id="UP000438991"/>
    </source>
</evidence>
<organism evidence="2 3">
    <name type="scientific">Rhodoplanes serenus</name>
    <dbReference type="NCBI Taxonomy" id="200615"/>
    <lineage>
        <taxon>Bacteria</taxon>
        <taxon>Pseudomonadati</taxon>
        <taxon>Pseudomonadota</taxon>
        <taxon>Alphaproteobacteria</taxon>
        <taxon>Hyphomicrobiales</taxon>
        <taxon>Nitrobacteraceae</taxon>
        <taxon>Rhodoplanes</taxon>
    </lineage>
</organism>
<evidence type="ECO:0000256" key="1">
    <source>
        <dbReference type="SAM" id="MobiDB-lite"/>
    </source>
</evidence>
<dbReference type="EMBL" id="WNKV01000006">
    <property type="protein sequence ID" value="MTW16462.1"/>
    <property type="molecule type" value="Genomic_DNA"/>
</dbReference>
<dbReference type="Proteomes" id="UP000438991">
    <property type="component" value="Unassembled WGS sequence"/>
</dbReference>
<feature type="region of interest" description="Disordered" evidence="1">
    <location>
        <begin position="1"/>
        <end position="20"/>
    </location>
</feature>
<accession>A0A9X4XKW6</accession>
<comment type="caution">
    <text evidence="2">The sequence shown here is derived from an EMBL/GenBank/DDBJ whole genome shotgun (WGS) entry which is preliminary data.</text>
</comment>
<dbReference type="RefSeq" id="WP_155479429.1">
    <property type="nucleotide sequence ID" value="NZ_WNKV01000006.1"/>
</dbReference>
<sequence length="97" mass="10418">MPILRRAGAATMAAGNDRQTSAGWGRGLLARCPTTSGGARLLASTARMRGVVAQCLDVARRLTIDLIDPYRPELHYMRGPGPRWRAKHGCARSCAGD</sequence>
<name>A0A9X4XKW6_9BRAD</name>
<gene>
    <name evidence="2" type="ORF">GJ689_09580</name>
</gene>
<evidence type="ECO:0000313" key="2">
    <source>
        <dbReference type="EMBL" id="MTW16462.1"/>
    </source>
</evidence>
<protein>
    <submittedName>
        <fullName evidence="2">Uncharacterized protein</fullName>
    </submittedName>
</protein>
<proteinExistence type="predicted"/>